<sequence>MKRLMKYTSLLFALLAMDTKAQEAQATAGPYGVFIQFEKLLHGPQYVIERLLVGSNVATPDWKPVCTTNKPPQTAADLAARLVILTSKNPLYDIPNDSLTALLFARYRTLSSVDSLGTYAFNPQYLEALGLGYLDTDVQQGKRYDYRIRQLKTTGAAVYHNPATVSVPGSKMATTVQSLSYTSTGTVVKIKYYLKKARPDIAGVRVMRASYGQTAFADCPAEWAFRKGQKDSLFLEISDYNARRKMLYSYVVYLKDFLGNESAPSDTITITNLRPQEEIPTILDIHTKSEENYHAIGISWKLASTRNLRAVEIWRSDHFDSGYQLIGTASASDTIYYDQAVEPVRGYYYQIKLNGVYDRSGESVRIAGMLKASRPALIKPSNLSVTEINDTLYFRWQPADYDTHGYYLYNATNESDSLTQYSEVIPASNAELNYKVALSKLAVGAGYKWAVAAINTSYNMGPMSDPVYSEPRYPDRVATPINPEMLYHEGHALLVWEDMKSIDPYIIAYTVERKTGNEKDFKEVYRQAVDDKSRNGYEDVGVKNGEIYSYRVRAVSINGKTSGYSTEASYFKELPAVLPVRGLNVMATNKGVRIAWDAPLDAPEKIVVYRYTEKTVAAKVIGSVTGKQAEFYDKYATPGIGYYYSLVTVDTDNRESEATDPVGVQWP</sequence>
<feature type="chain" id="PRO_5045763478" description="Fibronectin type-III domain-containing protein" evidence="1">
    <location>
        <begin position="22"/>
        <end position="667"/>
    </location>
</feature>
<dbReference type="InterPro" id="IPR036116">
    <property type="entry name" value="FN3_sf"/>
</dbReference>
<evidence type="ECO:0000313" key="3">
    <source>
        <dbReference type="EMBL" id="MDR6808465.1"/>
    </source>
</evidence>
<dbReference type="SUPFAM" id="SSF49265">
    <property type="entry name" value="Fibronectin type III"/>
    <property type="match status" value="2"/>
</dbReference>
<feature type="signal peptide" evidence="1">
    <location>
        <begin position="1"/>
        <end position="21"/>
    </location>
</feature>
<dbReference type="SMART" id="SM00060">
    <property type="entry name" value="FN3"/>
    <property type="match status" value="3"/>
</dbReference>
<keyword evidence="4" id="KW-1185">Reference proteome</keyword>
<dbReference type="CDD" id="cd00063">
    <property type="entry name" value="FN3"/>
    <property type="match status" value="1"/>
</dbReference>
<dbReference type="InterPro" id="IPR013783">
    <property type="entry name" value="Ig-like_fold"/>
</dbReference>
<reference evidence="3 4" key="1">
    <citation type="submission" date="2023-07" db="EMBL/GenBank/DDBJ databases">
        <title>Sorghum-associated microbial communities from plants grown in Nebraska, USA.</title>
        <authorList>
            <person name="Schachtman D."/>
        </authorList>
    </citation>
    <scope>NUCLEOTIDE SEQUENCE [LARGE SCALE GENOMIC DNA]</scope>
    <source>
        <strain evidence="3 4">BE57</strain>
    </source>
</reference>
<dbReference type="RefSeq" id="WP_309990322.1">
    <property type="nucleotide sequence ID" value="NZ_JAVDTI010000007.1"/>
</dbReference>
<proteinExistence type="predicted"/>
<keyword evidence="1" id="KW-0732">Signal</keyword>
<dbReference type="InterPro" id="IPR003961">
    <property type="entry name" value="FN3_dom"/>
</dbReference>
<evidence type="ECO:0000313" key="4">
    <source>
        <dbReference type="Proteomes" id="UP001264980"/>
    </source>
</evidence>
<evidence type="ECO:0000256" key="1">
    <source>
        <dbReference type="SAM" id="SignalP"/>
    </source>
</evidence>
<accession>A0ABU1R798</accession>
<dbReference type="EMBL" id="JAVDTI010000007">
    <property type="protein sequence ID" value="MDR6808465.1"/>
    <property type="molecule type" value="Genomic_DNA"/>
</dbReference>
<dbReference type="PROSITE" id="PS50853">
    <property type="entry name" value="FN3"/>
    <property type="match status" value="1"/>
</dbReference>
<gene>
    <name evidence="3" type="ORF">J2W84_005529</name>
</gene>
<feature type="domain" description="Fibronectin type-III" evidence="2">
    <location>
        <begin position="379"/>
        <end position="475"/>
    </location>
</feature>
<dbReference type="Gene3D" id="2.60.40.10">
    <property type="entry name" value="Immunoglobulins"/>
    <property type="match status" value="4"/>
</dbReference>
<name>A0ABU1R798_9BACT</name>
<protein>
    <recommendedName>
        <fullName evidence="2">Fibronectin type-III domain-containing protein</fullName>
    </recommendedName>
</protein>
<dbReference type="Proteomes" id="UP001264980">
    <property type="component" value="Unassembled WGS sequence"/>
</dbReference>
<evidence type="ECO:0000259" key="2">
    <source>
        <dbReference type="PROSITE" id="PS50853"/>
    </source>
</evidence>
<organism evidence="3 4">
    <name type="scientific">Dyadobacter fermentans</name>
    <dbReference type="NCBI Taxonomy" id="94254"/>
    <lineage>
        <taxon>Bacteria</taxon>
        <taxon>Pseudomonadati</taxon>
        <taxon>Bacteroidota</taxon>
        <taxon>Cytophagia</taxon>
        <taxon>Cytophagales</taxon>
        <taxon>Spirosomataceae</taxon>
        <taxon>Dyadobacter</taxon>
    </lineage>
</organism>
<comment type="caution">
    <text evidence="3">The sequence shown here is derived from an EMBL/GenBank/DDBJ whole genome shotgun (WGS) entry which is preliminary data.</text>
</comment>